<dbReference type="GO" id="GO:0046872">
    <property type="term" value="F:metal ion binding"/>
    <property type="evidence" value="ECO:0007669"/>
    <property type="project" value="UniProtKB-KW"/>
</dbReference>
<proteinExistence type="predicted"/>
<dbReference type="Proteomes" id="UP001357733">
    <property type="component" value="Unassembled WGS sequence"/>
</dbReference>
<comment type="caution">
    <text evidence="7">The sequence shown here is derived from an EMBL/GenBank/DDBJ whole genome shotgun (WGS) entry which is preliminary data.</text>
</comment>
<feature type="domain" description="ATPase BadF/BadG/BcrA/BcrD type" evidence="5">
    <location>
        <begin position="5"/>
        <end position="253"/>
    </location>
</feature>
<organism evidence="7 8">
    <name type="scientific">Citroniella saccharovorans</name>
    <dbReference type="NCBI Taxonomy" id="2053367"/>
    <lineage>
        <taxon>Bacteria</taxon>
        <taxon>Bacillati</taxon>
        <taxon>Bacillota</taxon>
        <taxon>Tissierellia</taxon>
        <taxon>Tissierellales</taxon>
        <taxon>Peptoniphilaceae</taxon>
        <taxon>Citroniella</taxon>
    </lineage>
</organism>
<dbReference type="PANTHER" id="PTHR32329">
    <property type="entry name" value="BIFUNCTIONAL PROTEIN [INCLUDES 2-HYDROXYACYL-COA DEHYDRATASE (N-TER) AND ITS ACTIVATOR DOMAIN (C_TERM)-RELATED"/>
    <property type="match status" value="1"/>
</dbReference>
<keyword evidence="4" id="KW-0411">Iron-sulfur</keyword>
<evidence type="ECO:0000256" key="2">
    <source>
        <dbReference type="ARBA" id="ARBA00022723"/>
    </source>
</evidence>
<dbReference type="InterPro" id="IPR008275">
    <property type="entry name" value="CoA_E_activase_dom"/>
</dbReference>
<evidence type="ECO:0000256" key="1">
    <source>
        <dbReference type="ARBA" id="ARBA00001966"/>
    </source>
</evidence>
<evidence type="ECO:0000256" key="4">
    <source>
        <dbReference type="ARBA" id="ARBA00023014"/>
    </source>
</evidence>
<evidence type="ECO:0000259" key="5">
    <source>
        <dbReference type="Pfam" id="PF01869"/>
    </source>
</evidence>
<evidence type="ECO:0000313" key="8">
    <source>
        <dbReference type="Proteomes" id="UP001357733"/>
    </source>
</evidence>
<protein>
    <submittedName>
        <fullName evidence="7">Acyl-CoA dehydratase activase-related protein</fullName>
    </submittedName>
</protein>
<dbReference type="InterPro" id="IPR051805">
    <property type="entry name" value="Dehydratase_Activator_Redct"/>
</dbReference>
<dbReference type="RefSeq" id="WP_324618851.1">
    <property type="nucleotide sequence ID" value="NZ_JAYKOT010000001.1"/>
</dbReference>
<dbReference type="Pfam" id="PF09989">
    <property type="entry name" value="DUF2229"/>
    <property type="match status" value="1"/>
</dbReference>
<sequence>MILNLGLDIGSTTVKIVGLDENDEIIFKDYTRHKSDVIQTCKDVLNKFYNIYPDIDIRIMVTGSGAMVLSKTFSVEFVQEVVAQSYAIKRYLKDTDVSIELGGEDSKITYLSGQVEQRMNSICAGGTGSFIDQMASLMDTDALGLNELAKDHTKIFPIASRCGVFAKTDVQALLNDGASKSDIAASVFQSVVNQTISNLACGRPIKGNIALIGGPLHFLSELRERFKETLNGDAKDFFVPEDGQIFVCKGAALASKETKPISFKSLVQKFNSDIDIKYEESNTLEPLFKDEDERKDFYDFHNKRGVLYADLDSYEGNAYLGIDAGSTTSKIVLLSENEEILYTHYANNQGKPLELLISVLLDLYEKVDGRVKIKSSGITGYGEDFIRAAIGVDYGEVETIAHYRASKKFIDDVSFIIDIGGQDMKAMHISDGVIDSIQLNEACSSGCGSFIETFAKSLGMDAETFQKKALESKNPVDLGSRCTVFMNSKVKEAQKEGHSVEDIAAGLCYSVIKNALQKVIKLKDPKKLGDKVICQGGTFYGDGVLRAFEKVSGVRPIRPSIAGLMGAYGMALIAKEKSPSKSTLFNKEELEKFTYTQKSGRCGLCENNCKLNINIFSNGKRYISGNRCERGAGLRTENSKLPNLFEYKYDRLFSYESLEKSKAFRGEVGIPRALNIYENYPLWHGFFTELGFRVVLSDPSSREIYEKGISSIISETACYPAKISHGHIENLVEKGVKFIFYPSIFYEEKEYSSSQNNLNCPVVAGYPEVIRNNVDSIEENDVKFLNPFISLNNQKALVKRLYEELKDFNIPKKEIEAGLRKGFEELENYRKDVYKKGDQALKYIEENGIRGIVLAGRPYHIDREINHGIPKLINSLGFAVLSEDSIARKTDVKGELRVLDQWVYHSRLYRAAEFVGKNKNLEMVQLNSFGCGIDAVTTDQVNEILKSYGKIYTVLKIDEISNLGAVKIRLRSLKEAVENRKSVKIEESYSPKKVSFTKEMKKDYTILAPQMAKDHFEIMGAAFRSEGYNIEFLPKVDRKVINAGLKYVNNDACYPSITVIGQMMEAIESGKYDTDKIALLITQTGGACRASNYVGFIRKALREKGLDNIPVIALSAQGIESNSGFKIGIGTINKCLMSILLADLIMRCSNQVRMYEVNKGETDRLKEKFIEEAKTLVVRPSWKEYVNLVDRIVDGFENIETEDKEIVKVGIVGEILVKYLEEANNKLQKLLESEGAEVIVPDLTDFILYCLRNSSHKKELYNNSPVTKMLCETAIWYIEKYRKPIRNRIDKSKFYKVPEIRKLEDYAEEVVSLGNQYGEGWLLTAEMIELIKLGAGNIVCIQPFGCLPNHITGKGVIKKIRSLYKDANIVPIDYDPGASEVNQVNRIKLMLATAKEKLK</sequence>
<feature type="domain" description="ATPase BadF/BadG/BcrA/BcrD type" evidence="5">
    <location>
        <begin position="320"/>
        <end position="573"/>
    </location>
</feature>
<accession>A0AAW9MW78</accession>
<feature type="domain" description="DUF2229" evidence="6">
    <location>
        <begin position="668"/>
        <end position="886"/>
    </location>
</feature>
<reference evidence="7 8" key="1">
    <citation type="submission" date="2024-01" db="EMBL/GenBank/DDBJ databases">
        <title>Complete genome sequence of Citroniella saccharovorans strain M6.X9, isolated from human fecal sample.</title>
        <authorList>
            <person name="Cheng G."/>
            <person name="Westerholm M."/>
            <person name="Schnurer A."/>
        </authorList>
    </citation>
    <scope>NUCLEOTIDE SEQUENCE [LARGE SCALE GENOMIC DNA]</scope>
    <source>
        <strain evidence="7 8">DSM 29873</strain>
    </source>
</reference>
<dbReference type="EMBL" id="JAYKOT010000001">
    <property type="protein sequence ID" value="MEB3428820.1"/>
    <property type="molecule type" value="Genomic_DNA"/>
</dbReference>
<evidence type="ECO:0000313" key="7">
    <source>
        <dbReference type="EMBL" id="MEB3428820.1"/>
    </source>
</evidence>
<dbReference type="InterPro" id="IPR018709">
    <property type="entry name" value="CoA_activase_DUF2229"/>
</dbReference>
<dbReference type="SUPFAM" id="SSF53067">
    <property type="entry name" value="Actin-like ATPase domain"/>
    <property type="match status" value="2"/>
</dbReference>
<dbReference type="CDD" id="cd24035">
    <property type="entry name" value="ASKHA_NBD_O66634-like_rpt2"/>
    <property type="match status" value="1"/>
</dbReference>
<dbReference type="InterPro" id="IPR002731">
    <property type="entry name" value="ATPase_BadF"/>
</dbReference>
<keyword evidence="8" id="KW-1185">Reference proteome</keyword>
<keyword evidence="3" id="KW-0408">Iron</keyword>
<dbReference type="GO" id="GO:0051536">
    <property type="term" value="F:iron-sulfur cluster binding"/>
    <property type="evidence" value="ECO:0007669"/>
    <property type="project" value="UniProtKB-KW"/>
</dbReference>
<name>A0AAW9MW78_9FIRM</name>
<dbReference type="PANTHER" id="PTHR32329:SF4">
    <property type="entry name" value="ACTIVATOR OF 2-HYDROXYACYL-COA DEHYDRATASE"/>
    <property type="match status" value="1"/>
</dbReference>
<dbReference type="Pfam" id="PF01869">
    <property type="entry name" value="BcrAD_BadFG"/>
    <property type="match status" value="2"/>
</dbReference>
<evidence type="ECO:0000259" key="6">
    <source>
        <dbReference type="Pfam" id="PF09989"/>
    </source>
</evidence>
<comment type="cofactor">
    <cofactor evidence="1">
        <name>[4Fe-4S] cluster</name>
        <dbReference type="ChEBI" id="CHEBI:49883"/>
    </cofactor>
</comment>
<keyword evidence="2" id="KW-0479">Metal-binding</keyword>
<dbReference type="Gene3D" id="3.30.420.40">
    <property type="match status" value="4"/>
</dbReference>
<evidence type="ECO:0000256" key="3">
    <source>
        <dbReference type="ARBA" id="ARBA00023004"/>
    </source>
</evidence>
<gene>
    <name evidence="7" type="ORF">VLK81_02075</name>
</gene>
<dbReference type="CDD" id="cd24034">
    <property type="entry name" value="ASKHA_NBD_O66634-like_rpt1"/>
    <property type="match status" value="1"/>
</dbReference>
<dbReference type="InterPro" id="IPR043129">
    <property type="entry name" value="ATPase_NBD"/>
</dbReference>
<dbReference type="NCBIfam" id="TIGR00241">
    <property type="entry name" value="CoA_E_activ"/>
    <property type="match status" value="1"/>
</dbReference>